<dbReference type="InterPro" id="IPR011971">
    <property type="entry name" value="CHP02284"/>
</dbReference>
<comment type="caution">
    <text evidence="3">The sequence shown here is derived from an EMBL/GenBank/DDBJ whole genome shotgun (WGS) entry which is preliminary data.</text>
</comment>
<reference evidence="3" key="1">
    <citation type="submission" date="2023-06" db="EMBL/GenBank/DDBJ databases">
        <authorList>
            <person name="Jiang Y."/>
            <person name="Liu Q."/>
        </authorList>
    </citation>
    <scope>NUCLEOTIDE SEQUENCE</scope>
    <source>
        <strain evidence="3">CGMCC 1.12090</strain>
    </source>
</reference>
<dbReference type="RefSeq" id="WP_301810434.1">
    <property type="nucleotide sequence ID" value="NZ_JAUJZH010000009.1"/>
</dbReference>
<dbReference type="Gene3D" id="1.20.1260.10">
    <property type="match status" value="1"/>
</dbReference>
<evidence type="ECO:0000259" key="2">
    <source>
        <dbReference type="Pfam" id="PF09537"/>
    </source>
</evidence>
<dbReference type="NCBIfam" id="TIGR02284">
    <property type="entry name" value="PA2169 family four-helix-bundle protein"/>
    <property type="match status" value="1"/>
</dbReference>
<gene>
    <name evidence="3" type="ORF">Q2T77_15055</name>
</gene>
<proteinExistence type="predicted"/>
<name>A0ABT8S555_9BURK</name>
<evidence type="ECO:0000313" key="3">
    <source>
        <dbReference type="EMBL" id="MDO1533613.1"/>
    </source>
</evidence>
<dbReference type="InterPro" id="IPR009078">
    <property type="entry name" value="Ferritin-like_SF"/>
</dbReference>
<dbReference type="InterPro" id="IPR019052">
    <property type="entry name" value="DUF2383"/>
</dbReference>
<dbReference type="Pfam" id="PF09537">
    <property type="entry name" value="DUF2383"/>
    <property type="match status" value="1"/>
</dbReference>
<evidence type="ECO:0000256" key="1">
    <source>
        <dbReference type="SAM" id="MobiDB-lite"/>
    </source>
</evidence>
<evidence type="ECO:0000313" key="4">
    <source>
        <dbReference type="Proteomes" id="UP001169027"/>
    </source>
</evidence>
<dbReference type="InterPro" id="IPR012347">
    <property type="entry name" value="Ferritin-like"/>
</dbReference>
<accession>A0ABT8S555</accession>
<feature type="domain" description="DUF2383" evidence="2">
    <location>
        <begin position="180"/>
        <end position="290"/>
    </location>
</feature>
<dbReference type="EMBL" id="JAUKVY010000009">
    <property type="protein sequence ID" value="MDO1533613.1"/>
    <property type="molecule type" value="Genomic_DNA"/>
</dbReference>
<organism evidence="3 4">
    <name type="scientific">Variovorax ginsengisoli</name>
    <dbReference type="NCBI Taxonomy" id="363844"/>
    <lineage>
        <taxon>Bacteria</taxon>
        <taxon>Pseudomonadati</taxon>
        <taxon>Pseudomonadota</taxon>
        <taxon>Betaproteobacteria</taxon>
        <taxon>Burkholderiales</taxon>
        <taxon>Comamonadaceae</taxon>
        <taxon>Variovorax</taxon>
    </lineage>
</organism>
<dbReference type="Proteomes" id="UP001169027">
    <property type="component" value="Unassembled WGS sequence"/>
</dbReference>
<protein>
    <submittedName>
        <fullName evidence="3">PA2169 family four-helix-bundle protein</fullName>
    </submittedName>
</protein>
<feature type="region of interest" description="Disordered" evidence="1">
    <location>
        <begin position="1"/>
        <end position="25"/>
    </location>
</feature>
<sequence>MATDDGQLGNGVPNRDPITGAPGAHPVGTGLGAAGGGLAGAAAGSLAGPIGTVVGLVAGAVVGGLGGKAAAEGVNPTAEDAYWRENHGRQPYVAVDRSYDDYAPAYEMGWSGRSTRGTDFETAEPLLASEWETRRGASDLAWADARPATRAAWERADEVYYAKQANGSDIVSHEDLSNDDVVDILNDLLENARDGEYGFKTCAEQVESAAAKKLFASRAEGCRQAGEELVQLVRAYGGEPASGGTAAGAMHRGWVQLKGSVGADSELSILESCERGEDSAVARYRKALKQSLPADVRVVVQRQADGAQRNHDQIRDLRNAARARG</sequence>
<dbReference type="SUPFAM" id="SSF47240">
    <property type="entry name" value="Ferritin-like"/>
    <property type="match status" value="1"/>
</dbReference>
<keyword evidence="4" id="KW-1185">Reference proteome</keyword>